<dbReference type="EMBL" id="KV425964">
    <property type="protein sequence ID" value="KZV94999.1"/>
    <property type="molecule type" value="Genomic_DNA"/>
</dbReference>
<dbReference type="STRING" id="1314781.A0A166ATE4"/>
<dbReference type="PANTHER" id="PTHR43539">
    <property type="entry name" value="FLAVIN-BINDING MONOOXYGENASE-LIKE PROTEIN (AFU_ORTHOLOGUE AFUA_4G09220)"/>
    <property type="match status" value="1"/>
</dbReference>
<dbReference type="AlphaFoldDB" id="A0A166ATE4"/>
<evidence type="ECO:0000313" key="2">
    <source>
        <dbReference type="EMBL" id="KZV94999.1"/>
    </source>
</evidence>
<protein>
    <submittedName>
        <fullName evidence="2">FAD/NAD(P)-binding domain-containing protein</fullName>
    </submittedName>
</protein>
<dbReference type="GO" id="GO:0004497">
    <property type="term" value="F:monooxygenase activity"/>
    <property type="evidence" value="ECO:0007669"/>
    <property type="project" value="TreeGrafter"/>
</dbReference>
<evidence type="ECO:0000313" key="3">
    <source>
        <dbReference type="Proteomes" id="UP000077266"/>
    </source>
</evidence>
<dbReference type="InterPro" id="IPR036188">
    <property type="entry name" value="FAD/NAD-bd_sf"/>
</dbReference>
<dbReference type="GO" id="GO:0050660">
    <property type="term" value="F:flavin adenine dinucleotide binding"/>
    <property type="evidence" value="ECO:0007669"/>
    <property type="project" value="TreeGrafter"/>
</dbReference>
<dbReference type="OrthoDB" id="74360at2759"/>
<dbReference type="SUPFAM" id="SSF51905">
    <property type="entry name" value="FAD/NAD(P)-binding domain"/>
    <property type="match status" value="1"/>
</dbReference>
<dbReference type="Gene3D" id="3.50.50.60">
    <property type="entry name" value="FAD/NAD(P)-binding domain"/>
    <property type="match status" value="1"/>
</dbReference>
<proteinExistence type="predicted"/>
<gene>
    <name evidence="2" type="ORF">EXIGLDRAFT_707975</name>
</gene>
<keyword evidence="1" id="KW-0560">Oxidoreductase</keyword>
<dbReference type="InterPro" id="IPR050982">
    <property type="entry name" value="Auxin_biosynth/cation_transpt"/>
</dbReference>
<accession>A0A166ATE4</accession>
<reference evidence="2 3" key="1">
    <citation type="journal article" date="2016" name="Mol. Biol. Evol.">
        <title>Comparative Genomics of Early-Diverging Mushroom-Forming Fungi Provides Insights into the Origins of Lignocellulose Decay Capabilities.</title>
        <authorList>
            <person name="Nagy L.G."/>
            <person name="Riley R."/>
            <person name="Tritt A."/>
            <person name="Adam C."/>
            <person name="Daum C."/>
            <person name="Floudas D."/>
            <person name="Sun H."/>
            <person name="Yadav J.S."/>
            <person name="Pangilinan J."/>
            <person name="Larsson K.H."/>
            <person name="Matsuura K."/>
            <person name="Barry K."/>
            <person name="Labutti K."/>
            <person name="Kuo R."/>
            <person name="Ohm R.A."/>
            <person name="Bhattacharya S.S."/>
            <person name="Shirouzu T."/>
            <person name="Yoshinaga Y."/>
            <person name="Martin F.M."/>
            <person name="Grigoriev I.V."/>
            <person name="Hibbett D.S."/>
        </authorList>
    </citation>
    <scope>NUCLEOTIDE SEQUENCE [LARGE SCALE GENOMIC DNA]</scope>
    <source>
        <strain evidence="2 3">HHB12029</strain>
    </source>
</reference>
<dbReference type="Pfam" id="PF13738">
    <property type="entry name" value="Pyr_redox_3"/>
    <property type="match status" value="1"/>
</dbReference>
<dbReference type="PANTHER" id="PTHR43539:SF68">
    <property type="entry name" value="FLAVIN-BINDING MONOOXYGENASE-LIKE PROTEIN (AFU_ORTHOLOGUE AFUA_4G09220)"/>
    <property type="match status" value="1"/>
</dbReference>
<keyword evidence="3" id="KW-1185">Reference proteome</keyword>
<sequence length="594" mass="65522">MSPEPATVVSAWLDAFASALVTGDLTSVFNTEDCWLRDLLVLSRDFTTVQGITNISAYLHEADRRLHNFRLDTRTNNGGVTLAANPPGLTALFRFDIAGDLAATARGCVRLVQQTDGEWRAWTVLLVLQDIVGHEENVGRAPVHVPRDGQTWDEVWEENSASIADDLAVLVVGAGHCGLMMAARLRQMGVKALVIDRAKVGDSWQNRYPSLKLHTPTFMNSFPYHSYPATWPTYLPRSKMSSFLRSYRDALDLFVWESTELLSDPRPTYDDATKRWTVHVNREGDVRILHPRHIVIAIGLNMLPRQYDVPGMADFQGVIYHSSEHHGGAAYAGKRVVVVGACNSGTDIAMDMMHKGASEVTIVQRSPTLYVSMPAVEAMAFSHLWPEHGGAAIDELDLINNSIPYALLMRILNANRGPHELDVKTVEALNNAGFKTSDGVLYELLLTRRAGYVMDQGGVAKSIIEGKIKVKHGVEVEKFEKDAVVFTDGSTLQADVVVAAYVYAGYTAYGMLMRCRIGYDSMRAAASKLFGPLVDDLTEVWDLDAQGELQGIYRPSGHPALWYAAGDYANGRFLGRLLALQLLLAERDASLTRA</sequence>
<dbReference type="InParanoid" id="A0A166ATE4"/>
<name>A0A166ATE4_EXIGL</name>
<evidence type="ECO:0000256" key="1">
    <source>
        <dbReference type="ARBA" id="ARBA00023002"/>
    </source>
</evidence>
<organism evidence="2 3">
    <name type="scientific">Exidia glandulosa HHB12029</name>
    <dbReference type="NCBI Taxonomy" id="1314781"/>
    <lineage>
        <taxon>Eukaryota</taxon>
        <taxon>Fungi</taxon>
        <taxon>Dikarya</taxon>
        <taxon>Basidiomycota</taxon>
        <taxon>Agaricomycotina</taxon>
        <taxon>Agaricomycetes</taxon>
        <taxon>Auriculariales</taxon>
        <taxon>Exidiaceae</taxon>
        <taxon>Exidia</taxon>
    </lineage>
</organism>
<dbReference type="Proteomes" id="UP000077266">
    <property type="component" value="Unassembled WGS sequence"/>
</dbReference>